<reference evidence="1 2" key="1">
    <citation type="submission" date="2014-09" db="EMBL/GenBank/DDBJ databases">
        <title>Sporocytophaga myxococcoides PG-01 genome sequencing.</title>
        <authorList>
            <person name="Liu L."/>
            <person name="Gao P.J."/>
            <person name="Chen G.J."/>
            <person name="Wang L.S."/>
        </authorList>
    </citation>
    <scope>NUCLEOTIDE SEQUENCE [LARGE SCALE GENOMIC DNA]</scope>
    <source>
        <strain evidence="1 2">PG-01</strain>
    </source>
</reference>
<sequence>MGGRVENNEYHRYKRWEWFWRDRVNPDGSFPDPLKSFEVYKQMQGHVKRSKNAMAQWTSIGMKTNSGGYWGLGQARSVAVFPGNPSIYYVTTVGGGVWKITYGGTSYTSVGDGSPQLFCGTVLVDNQNANIVYVNIGGTGEWWLPGLGVYKSSDGCLTWSATGLTGTKANGINVKKMAMSPSNSQIILAATNKGLYRTTNGGVSWTVVRTGEHGDVVFRPGDGSTIYAASDDYYIGSELFHSVDGGATE</sequence>
<dbReference type="InterPro" id="IPR015943">
    <property type="entry name" value="WD40/YVTN_repeat-like_dom_sf"/>
</dbReference>
<dbReference type="STRING" id="153721.MYP_708"/>
<evidence type="ECO:0000313" key="1">
    <source>
        <dbReference type="EMBL" id="GAL83481.1"/>
    </source>
</evidence>
<dbReference type="Proteomes" id="UP000030185">
    <property type="component" value="Unassembled WGS sequence"/>
</dbReference>
<comment type="caution">
    <text evidence="1">The sequence shown here is derived from an EMBL/GenBank/DDBJ whole genome shotgun (WGS) entry which is preliminary data.</text>
</comment>
<keyword evidence="2" id="KW-1185">Reference proteome</keyword>
<proteinExistence type="predicted"/>
<protein>
    <submittedName>
        <fullName evidence="1">IPT/TIG domain protein</fullName>
    </submittedName>
</protein>
<dbReference type="eggNOG" id="COG4447">
    <property type="taxonomic scope" value="Bacteria"/>
</dbReference>
<dbReference type="Gene3D" id="2.130.10.10">
    <property type="entry name" value="YVTN repeat-like/Quinoprotein amine dehydrogenase"/>
    <property type="match status" value="2"/>
</dbReference>
<evidence type="ECO:0000313" key="2">
    <source>
        <dbReference type="Proteomes" id="UP000030185"/>
    </source>
</evidence>
<dbReference type="EMBL" id="BBLT01000001">
    <property type="protein sequence ID" value="GAL83481.1"/>
    <property type="molecule type" value="Genomic_DNA"/>
</dbReference>
<gene>
    <name evidence="1" type="ORF">MYP_708</name>
</gene>
<name>A0A098L9A5_9BACT</name>
<dbReference type="AlphaFoldDB" id="A0A098L9A5"/>
<accession>A0A098L9A5</accession>
<dbReference type="SUPFAM" id="SSF110296">
    <property type="entry name" value="Oligoxyloglucan reducing end-specific cellobiohydrolase"/>
    <property type="match status" value="1"/>
</dbReference>
<dbReference type="RefSeq" id="WP_045458407.1">
    <property type="nucleotide sequence ID" value="NZ_BBLT01000001.1"/>
</dbReference>
<dbReference type="OrthoDB" id="9757809at2"/>
<organism evidence="1 2">
    <name type="scientific">Sporocytophaga myxococcoides</name>
    <dbReference type="NCBI Taxonomy" id="153721"/>
    <lineage>
        <taxon>Bacteria</taxon>
        <taxon>Pseudomonadati</taxon>
        <taxon>Bacteroidota</taxon>
        <taxon>Cytophagia</taxon>
        <taxon>Cytophagales</taxon>
        <taxon>Cytophagaceae</taxon>
        <taxon>Sporocytophaga</taxon>
    </lineage>
</organism>